<feature type="compositionally biased region" description="Polar residues" evidence="1">
    <location>
        <begin position="7"/>
        <end position="20"/>
    </location>
</feature>
<gene>
    <name evidence="2" type="ORF">FBQ73_07360</name>
</gene>
<accession>A0A6C1KTP6</accession>
<protein>
    <submittedName>
        <fullName evidence="2">Uncharacterized protein</fullName>
    </submittedName>
</protein>
<feature type="region of interest" description="Disordered" evidence="1">
    <location>
        <begin position="1"/>
        <end position="20"/>
    </location>
</feature>
<dbReference type="OrthoDB" id="7193207at2"/>
<dbReference type="EMBL" id="VAUP01000015">
    <property type="protein sequence ID" value="TLX43906.1"/>
    <property type="molecule type" value="Genomic_DNA"/>
</dbReference>
<sequence>MHPSRPPSRQKSAAQPGSNAPRQLACKALIAFPISPDRGAGTVRNVCQSLATPDSGEHDSDALHVTDDWPSSIPVTPYEVDVIEAFLRWEIDTLLR</sequence>
<reference evidence="2 3" key="1">
    <citation type="submission" date="2019-05" db="EMBL/GenBank/DDBJ databases">
        <authorList>
            <person name="Zhou X."/>
        </authorList>
    </citation>
    <scope>NUCLEOTIDE SEQUENCE [LARGE SCALE GENOMIC DNA]</scope>
    <source>
        <strain evidence="2 3">DSM 432</strain>
    </source>
</reference>
<evidence type="ECO:0000313" key="2">
    <source>
        <dbReference type="EMBL" id="TLX43906.1"/>
    </source>
</evidence>
<evidence type="ECO:0000256" key="1">
    <source>
        <dbReference type="SAM" id="MobiDB-lite"/>
    </source>
</evidence>
<comment type="caution">
    <text evidence="2">The sequence shown here is derived from an EMBL/GenBank/DDBJ whole genome shotgun (WGS) entry which is preliminary data.</text>
</comment>
<dbReference type="Proteomes" id="UP000305131">
    <property type="component" value="Unassembled WGS sequence"/>
</dbReference>
<evidence type="ECO:0000313" key="3">
    <source>
        <dbReference type="Proteomes" id="UP000305131"/>
    </source>
</evidence>
<proteinExistence type="predicted"/>
<name>A0A6C1KTP6_XANAU</name>
<organism evidence="2 3">
    <name type="scientific">Xanthobacter autotrophicus</name>
    <dbReference type="NCBI Taxonomy" id="280"/>
    <lineage>
        <taxon>Bacteria</taxon>
        <taxon>Pseudomonadati</taxon>
        <taxon>Pseudomonadota</taxon>
        <taxon>Alphaproteobacteria</taxon>
        <taxon>Hyphomicrobiales</taxon>
        <taxon>Xanthobacteraceae</taxon>
        <taxon>Xanthobacter</taxon>
    </lineage>
</organism>
<dbReference type="AlphaFoldDB" id="A0A6C1KTP6"/>